<evidence type="ECO:0008006" key="5">
    <source>
        <dbReference type="Google" id="ProtNLM"/>
    </source>
</evidence>
<feature type="transmembrane region" description="Helical" evidence="2">
    <location>
        <begin position="44"/>
        <end position="70"/>
    </location>
</feature>
<keyword evidence="2" id="KW-1133">Transmembrane helix</keyword>
<dbReference type="Proteomes" id="UP001219349">
    <property type="component" value="Chromosome"/>
</dbReference>
<evidence type="ECO:0000256" key="1">
    <source>
        <dbReference type="SAM" id="MobiDB-lite"/>
    </source>
</evidence>
<gene>
    <name evidence="3" type="ORF">JHX87_10675</name>
</gene>
<reference evidence="3 4" key="1">
    <citation type="submission" date="2021-01" db="EMBL/GenBank/DDBJ databases">
        <title>Biogeographic distribution of Paracoccus.</title>
        <authorList>
            <person name="Hollensteiner J."/>
            <person name="Leineberger J."/>
            <person name="Brinkhoff T."/>
            <person name="Daniel R."/>
        </authorList>
    </citation>
    <scope>NUCLEOTIDE SEQUENCE [LARGE SCALE GENOMIC DNA]</scope>
    <source>
        <strain evidence="3 4">KCTC 22803</strain>
    </source>
</reference>
<accession>A0ABY7SHI9</accession>
<proteinExistence type="predicted"/>
<organism evidence="3 4">
    <name type="scientific">Paracoccus fistulariae</name>
    <dbReference type="NCBI Taxonomy" id="658446"/>
    <lineage>
        <taxon>Bacteria</taxon>
        <taxon>Pseudomonadati</taxon>
        <taxon>Pseudomonadota</taxon>
        <taxon>Alphaproteobacteria</taxon>
        <taxon>Rhodobacterales</taxon>
        <taxon>Paracoccaceae</taxon>
        <taxon>Paracoccus</taxon>
    </lineage>
</organism>
<dbReference type="EMBL" id="CP067136">
    <property type="protein sequence ID" value="WCR05982.1"/>
    <property type="molecule type" value="Genomic_DNA"/>
</dbReference>
<evidence type="ECO:0000256" key="2">
    <source>
        <dbReference type="SAM" id="Phobius"/>
    </source>
</evidence>
<feature type="transmembrane region" description="Helical" evidence="2">
    <location>
        <begin position="12"/>
        <end position="32"/>
    </location>
</feature>
<keyword evidence="4" id="KW-1185">Reference proteome</keyword>
<protein>
    <recommendedName>
        <fullName evidence="5">Lipopolysaccharide assembly protein A domain-containing protein</fullName>
    </recommendedName>
</protein>
<name>A0ABY7SHI9_9RHOB</name>
<keyword evidence="2" id="KW-0812">Transmembrane</keyword>
<sequence>MRADIMTWVNRAVAVVFLIGLLALLGVMVVLIRSAEGVPPLPVFIGVIGLVGLILLAGACLALISVALSARRGAEALERLSRAEAAPRLASEKVKAPFDGPSLREVVKEAQADAEPPVKAPSRPDRPAGRVLVAQR</sequence>
<keyword evidence="2" id="KW-0472">Membrane</keyword>
<dbReference type="RefSeq" id="WP_271884988.1">
    <property type="nucleotide sequence ID" value="NZ_CP067136.1"/>
</dbReference>
<feature type="region of interest" description="Disordered" evidence="1">
    <location>
        <begin position="109"/>
        <end position="136"/>
    </location>
</feature>
<evidence type="ECO:0000313" key="4">
    <source>
        <dbReference type="Proteomes" id="UP001219349"/>
    </source>
</evidence>
<evidence type="ECO:0000313" key="3">
    <source>
        <dbReference type="EMBL" id="WCR05982.1"/>
    </source>
</evidence>